<dbReference type="EMBL" id="LRGB01002937">
    <property type="protein sequence ID" value="KZS05386.1"/>
    <property type="molecule type" value="Genomic_DNA"/>
</dbReference>
<dbReference type="PROSITE" id="PS50879">
    <property type="entry name" value="RNASE_H_1"/>
    <property type="match status" value="1"/>
</dbReference>
<evidence type="ECO:0000313" key="6">
    <source>
        <dbReference type="Proteomes" id="UP000076858"/>
    </source>
</evidence>
<dbReference type="Pfam" id="PF00075">
    <property type="entry name" value="RNase_H"/>
    <property type="match status" value="1"/>
</dbReference>
<dbReference type="GO" id="GO:0004523">
    <property type="term" value="F:RNA-DNA hybrid ribonuclease activity"/>
    <property type="evidence" value="ECO:0007669"/>
    <property type="project" value="InterPro"/>
</dbReference>
<comment type="caution">
    <text evidence="5">The sequence shown here is derived from an EMBL/GenBank/DDBJ whole genome shotgun (WGS) entry which is preliminary data.</text>
</comment>
<protein>
    <recommendedName>
        <fullName evidence="4">RNase H type-1 domain-containing protein</fullName>
    </recommendedName>
</protein>
<evidence type="ECO:0000313" key="5">
    <source>
        <dbReference type="EMBL" id="KZS05386.1"/>
    </source>
</evidence>
<feature type="domain" description="RNase H type-1" evidence="4">
    <location>
        <begin position="430"/>
        <end position="564"/>
    </location>
</feature>
<name>A0A164MUW2_9CRUS</name>
<dbReference type="InterPro" id="IPR050092">
    <property type="entry name" value="RNase_H"/>
</dbReference>
<dbReference type="Gene3D" id="3.30.420.10">
    <property type="entry name" value="Ribonuclease H-like superfamily/Ribonuclease H"/>
    <property type="match status" value="1"/>
</dbReference>
<keyword evidence="2" id="KW-0175">Coiled coil</keyword>
<dbReference type="Proteomes" id="UP000076858">
    <property type="component" value="Unassembled WGS sequence"/>
</dbReference>
<gene>
    <name evidence="5" type="ORF">APZ42_031397</name>
</gene>
<dbReference type="CDD" id="cd09276">
    <property type="entry name" value="Rnase_HI_RT_non_LTR"/>
    <property type="match status" value="1"/>
</dbReference>
<dbReference type="PANTHER" id="PTHR10642">
    <property type="entry name" value="RIBONUCLEASE H1"/>
    <property type="match status" value="1"/>
</dbReference>
<reference evidence="5 6" key="1">
    <citation type="submission" date="2016-03" db="EMBL/GenBank/DDBJ databases">
        <title>EvidentialGene: Evidence-directed Construction of Genes on Genomes.</title>
        <authorList>
            <person name="Gilbert D.G."/>
            <person name="Choi J.-H."/>
            <person name="Mockaitis K."/>
            <person name="Colbourne J."/>
            <person name="Pfrender M."/>
        </authorList>
    </citation>
    <scope>NUCLEOTIDE SEQUENCE [LARGE SCALE GENOMIC DNA]</scope>
    <source>
        <strain evidence="5 6">Xinb3</strain>
        <tissue evidence="5">Complete organism</tissue>
    </source>
</reference>
<accession>A0A164MUW2</accession>
<evidence type="ECO:0000256" key="2">
    <source>
        <dbReference type="SAM" id="Coils"/>
    </source>
</evidence>
<dbReference type="GO" id="GO:0003676">
    <property type="term" value="F:nucleic acid binding"/>
    <property type="evidence" value="ECO:0007669"/>
    <property type="project" value="InterPro"/>
</dbReference>
<evidence type="ECO:0000256" key="1">
    <source>
        <dbReference type="ARBA" id="ARBA00005300"/>
    </source>
</evidence>
<proteinExistence type="inferred from homology"/>
<dbReference type="GO" id="GO:0043137">
    <property type="term" value="P:DNA replication, removal of RNA primer"/>
    <property type="evidence" value="ECO:0007669"/>
    <property type="project" value="TreeGrafter"/>
</dbReference>
<evidence type="ECO:0000256" key="3">
    <source>
        <dbReference type="SAM" id="MobiDB-lite"/>
    </source>
</evidence>
<feature type="coiled-coil region" evidence="2">
    <location>
        <begin position="173"/>
        <end position="200"/>
    </location>
</feature>
<dbReference type="InterPro" id="IPR002156">
    <property type="entry name" value="RNaseH_domain"/>
</dbReference>
<dbReference type="InterPro" id="IPR012337">
    <property type="entry name" value="RNaseH-like_sf"/>
</dbReference>
<sequence length="654" mass="72822">MQQSMVDFVCFDTNCDFTSRECIAITECVNVELLQQKKRNYLIIQSAEGQGKKRVVVGEDEHKFYQRYPKKPVCVFTSFCNSAEHPPIALMDVLLPEDTVGSDCNSPITLITVSSSAESPMEMHDEPSIDAEQNISACPLLETSPVLNNCCEPVTDPEFASNDSSEINPVNQLIDLIEQLNILKEKLSVVEDQLVHANNSILELNCKLSTSNNRIALLEKSLEQRPTVEETIKNVPNAVGFYTGIDSYEKLWMMYSILHKKAKQSKRSSCCTNAYGSSSKSNLAKLDVIGRSILRTILGSRQSTPVEILYAETGTEPFLWRTRWLTSKYLVKMSHKTRNPMYELAMQLVTSETVWKTRSTPGLIKEYEAIKGLGIKLFFPQSALPSEYQYPSPSRLPLCRTAWFPLTKKQAMACRTRTTTLFSALNQQIPPSTIRVYTDGAKSADPDKTTCAVYIPSLGFEKAWTLTVGSSVFTAELNGILQALKHIYNLDDHPPEVIVFYDSSSAMQTVASFSLSDNEAVTSTHELIANLKSSGTRTTLIWIPSHTGIDGNEKVDKLASEECGNQNSNETTNRLSPSEIISTIKSNWAASFLQSLRSCQKSCIRMRTRLVSAAEPTPPPPTNYDFITQRQMLGHQTPGLSENPHLSPPPPQLA</sequence>
<organism evidence="5 6">
    <name type="scientific">Daphnia magna</name>
    <dbReference type="NCBI Taxonomy" id="35525"/>
    <lineage>
        <taxon>Eukaryota</taxon>
        <taxon>Metazoa</taxon>
        <taxon>Ecdysozoa</taxon>
        <taxon>Arthropoda</taxon>
        <taxon>Crustacea</taxon>
        <taxon>Branchiopoda</taxon>
        <taxon>Diplostraca</taxon>
        <taxon>Cladocera</taxon>
        <taxon>Anomopoda</taxon>
        <taxon>Daphniidae</taxon>
        <taxon>Daphnia</taxon>
    </lineage>
</organism>
<evidence type="ECO:0000259" key="4">
    <source>
        <dbReference type="PROSITE" id="PS50879"/>
    </source>
</evidence>
<dbReference type="InterPro" id="IPR036397">
    <property type="entry name" value="RNaseH_sf"/>
</dbReference>
<dbReference type="OrthoDB" id="6378051at2759"/>
<dbReference type="SUPFAM" id="SSF53098">
    <property type="entry name" value="Ribonuclease H-like"/>
    <property type="match status" value="1"/>
</dbReference>
<dbReference type="AlphaFoldDB" id="A0A164MUW2"/>
<dbReference type="PANTHER" id="PTHR10642:SF31">
    <property type="entry name" value="RIBONUCLEASE H1"/>
    <property type="match status" value="1"/>
</dbReference>
<feature type="region of interest" description="Disordered" evidence="3">
    <location>
        <begin position="634"/>
        <end position="654"/>
    </location>
</feature>
<comment type="similarity">
    <text evidence="1">Belongs to the RNase H family.</text>
</comment>
<keyword evidence="6" id="KW-1185">Reference proteome</keyword>